<sequence length="106" mass="11977">MPLSSRFPNHQPGKGCEDFRRVVADLRQGFVEDVECILGKVNDATKVQTVLFSATLPSWVYHKLSPLDALCKAPTGDPKIINNIIHDFSNKNPSLKNSQYFRYDLL</sequence>
<reference evidence="2" key="1">
    <citation type="journal article" date="2022" name="Mol. Ecol. Resour.">
        <title>The genomes of chicory, endive, great burdock and yacon provide insights into Asteraceae palaeo-polyploidization history and plant inulin production.</title>
        <authorList>
            <person name="Fan W."/>
            <person name="Wang S."/>
            <person name="Wang H."/>
            <person name="Wang A."/>
            <person name="Jiang F."/>
            <person name="Liu H."/>
            <person name="Zhao H."/>
            <person name="Xu D."/>
            <person name="Zhang Y."/>
        </authorList>
    </citation>
    <scope>NUCLEOTIDE SEQUENCE [LARGE SCALE GENOMIC DNA]</scope>
    <source>
        <strain evidence="2">cv. Yunnan</strain>
    </source>
</reference>
<evidence type="ECO:0000313" key="2">
    <source>
        <dbReference type="Proteomes" id="UP001056120"/>
    </source>
</evidence>
<keyword evidence="2" id="KW-1185">Reference proteome</keyword>
<comment type="caution">
    <text evidence="1">The sequence shown here is derived from an EMBL/GenBank/DDBJ whole genome shotgun (WGS) entry which is preliminary data.</text>
</comment>
<gene>
    <name evidence="1" type="ORF">L1987_04443</name>
</gene>
<name>A0ACB9KDK3_9ASTR</name>
<dbReference type="EMBL" id="CM042018">
    <property type="protein sequence ID" value="KAI3830305.1"/>
    <property type="molecule type" value="Genomic_DNA"/>
</dbReference>
<dbReference type="Proteomes" id="UP001056120">
    <property type="component" value="Linkage Group LG01"/>
</dbReference>
<accession>A0ACB9KDK3</accession>
<protein>
    <submittedName>
        <fullName evidence="1">Uncharacterized protein</fullName>
    </submittedName>
</protein>
<organism evidence="1 2">
    <name type="scientific">Smallanthus sonchifolius</name>
    <dbReference type="NCBI Taxonomy" id="185202"/>
    <lineage>
        <taxon>Eukaryota</taxon>
        <taxon>Viridiplantae</taxon>
        <taxon>Streptophyta</taxon>
        <taxon>Embryophyta</taxon>
        <taxon>Tracheophyta</taxon>
        <taxon>Spermatophyta</taxon>
        <taxon>Magnoliopsida</taxon>
        <taxon>eudicotyledons</taxon>
        <taxon>Gunneridae</taxon>
        <taxon>Pentapetalae</taxon>
        <taxon>asterids</taxon>
        <taxon>campanulids</taxon>
        <taxon>Asterales</taxon>
        <taxon>Asteraceae</taxon>
        <taxon>Asteroideae</taxon>
        <taxon>Heliantheae alliance</taxon>
        <taxon>Millerieae</taxon>
        <taxon>Smallanthus</taxon>
    </lineage>
</organism>
<reference evidence="1 2" key="2">
    <citation type="journal article" date="2022" name="Mol. Ecol. Resour.">
        <title>The genomes of chicory, endive, great burdock and yacon provide insights into Asteraceae paleo-polyploidization history and plant inulin production.</title>
        <authorList>
            <person name="Fan W."/>
            <person name="Wang S."/>
            <person name="Wang H."/>
            <person name="Wang A."/>
            <person name="Jiang F."/>
            <person name="Liu H."/>
            <person name="Zhao H."/>
            <person name="Xu D."/>
            <person name="Zhang Y."/>
        </authorList>
    </citation>
    <scope>NUCLEOTIDE SEQUENCE [LARGE SCALE GENOMIC DNA]</scope>
    <source>
        <strain evidence="2">cv. Yunnan</strain>
        <tissue evidence="1">Leaves</tissue>
    </source>
</reference>
<evidence type="ECO:0000313" key="1">
    <source>
        <dbReference type="EMBL" id="KAI3830305.1"/>
    </source>
</evidence>
<proteinExistence type="predicted"/>